<dbReference type="PROSITE" id="PS50206">
    <property type="entry name" value="RHODANESE_3"/>
    <property type="match status" value="1"/>
</dbReference>
<dbReference type="RefSeq" id="WP_095265569.1">
    <property type="nucleotide sequence ID" value="NZ_NPBY01000038.1"/>
</dbReference>
<proteinExistence type="predicted"/>
<dbReference type="PANTHER" id="PTHR30401:SF0">
    <property type="entry name" value="TRNA 2-SELENOURIDINE SYNTHASE"/>
    <property type="match status" value="1"/>
</dbReference>
<feature type="domain" description="Rhodanese" evidence="2">
    <location>
        <begin position="15"/>
        <end position="131"/>
    </location>
</feature>
<organism evidence="3 4">
    <name type="scientific">Paenibacillus campinasensis</name>
    <dbReference type="NCBI Taxonomy" id="66347"/>
    <lineage>
        <taxon>Bacteria</taxon>
        <taxon>Bacillati</taxon>
        <taxon>Bacillota</taxon>
        <taxon>Bacilli</taxon>
        <taxon>Bacillales</taxon>
        <taxon>Paenibacillaceae</taxon>
        <taxon>Paenibacillus</taxon>
    </lineage>
</organism>
<dbReference type="PANTHER" id="PTHR30401">
    <property type="entry name" value="TRNA 2-SELENOURIDINE SYNTHASE"/>
    <property type="match status" value="1"/>
</dbReference>
<evidence type="ECO:0000313" key="3">
    <source>
        <dbReference type="EMBL" id="PAD76489.1"/>
    </source>
</evidence>
<dbReference type="OrthoDB" id="9808735at2"/>
<dbReference type="Gene3D" id="3.40.250.10">
    <property type="entry name" value="Rhodanese-like domain"/>
    <property type="match status" value="1"/>
</dbReference>
<dbReference type="NCBIfam" id="NF008750">
    <property type="entry name" value="PRK11784.1-2"/>
    <property type="match status" value="1"/>
</dbReference>
<dbReference type="InterPro" id="IPR058840">
    <property type="entry name" value="AAA_SelU"/>
</dbReference>
<dbReference type="SMART" id="SM00450">
    <property type="entry name" value="RHOD"/>
    <property type="match status" value="1"/>
</dbReference>
<evidence type="ECO:0000259" key="2">
    <source>
        <dbReference type="PROSITE" id="PS50206"/>
    </source>
</evidence>
<dbReference type="InterPro" id="IPR036873">
    <property type="entry name" value="Rhodanese-like_dom_sf"/>
</dbReference>
<dbReference type="GO" id="GO:0043828">
    <property type="term" value="F:tRNA 2-selenouridine synthase activity"/>
    <property type="evidence" value="ECO:0007669"/>
    <property type="project" value="InterPro"/>
</dbReference>
<dbReference type="EMBL" id="NPBY01000038">
    <property type="protein sequence ID" value="PAD76489.1"/>
    <property type="molecule type" value="Genomic_DNA"/>
</dbReference>
<keyword evidence="1" id="KW-0711">Selenium</keyword>
<evidence type="ECO:0000313" key="4">
    <source>
        <dbReference type="Proteomes" id="UP000215596"/>
    </source>
</evidence>
<dbReference type="Proteomes" id="UP000215596">
    <property type="component" value="Unassembled WGS sequence"/>
</dbReference>
<accession>A0A268ETN2</accession>
<dbReference type="InterPro" id="IPR017582">
    <property type="entry name" value="SelU"/>
</dbReference>
<dbReference type="GO" id="GO:0002098">
    <property type="term" value="P:tRNA wobble uridine modification"/>
    <property type="evidence" value="ECO:0007669"/>
    <property type="project" value="InterPro"/>
</dbReference>
<dbReference type="Pfam" id="PF26341">
    <property type="entry name" value="AAA_SelU"/>
    <property type="match status" value="1"/>
</dbReference>
<dbReference type="InterPro" id="IPR027417">
    <property type="entry name" value="P-loop_NTPase"/>
</dbReference>
<protein>
    <submittedName>
        <fullName evidence="3">tRNA 2-selenouridine(34) synthase MnmH</fullName>
    </submittedName>
</protein>
<dbReference type="SUPFAM" id="SSF52540">
    <property type="entry name" value="P-loop containing nucleoside triphosphate hydrolases"/>
    <property type="match status" value="1"/>
</dbReference>
<gene>
    <name evidence="3" type="ORF">CHH67_12810</name>
</gene>
<dbReference type="NCBIfam" id="NF008752">
    <property type="entry name" value="PRK11784.1-4"/>
    <property type="match status" value="1"/>
</dbReference>
<dbReference type="NCBIfam" id="TIGR03167">
    <property type="entry name" value="tRNA_sel_U_synt"/>
    <property type="match status" value="1"/>
</dbReference>
<reference evidence="3 4" key="1">
    <citation type="submission" date="2017-07" db="EMBL/GenBank/DDBJ databases">
        <title>Isolation and whole genome analysis of endospore-forming bacteria from heroin.</title>
        <authorList>
            <person name="Kalinowski J."/>
            <person name="Ahrens B."/>
            <person name="Al-Dilaimi A."/>
            <person name="Winkler A."/>
            <person name="Wibberg D."/>
            <person name="Schleenbecker U."/>
            <person name="Ruckert C."/>
            <person name="Wolfel R."/>
            <person name="Grass G."/>
        </authorList>
    </citation>
    <scope>NUCLEOTIDE SEQUENCE [LARGE SCALE GENOMIC DNA]</scope>
    <source>
        <strain evidence="3 4">7537-G1</strain>
    </source>
</reference>
<evidence type="ECO:0000256" key="1">
    <source>
        <dbReference type="ARBA" id="ARBA00023266"/>
    </source>
</evidence>
<dbReference type="SUPFAM" id="SSF52821">
    <property type="entry name" value="Rhodanese/Cell cycle control phosphatase"/>
    <property type="match status" value="1"/>
</dbReference>
<dbReference type="InterPro" id="IPR001763">
    <property type="entry name" value="Rhodanese-like_dom"/>
</dbReference>
<comment type="caution">
    <text evidence="3">The sequence shown here is derived from an EMBL/GenBank/DDBJ whole genome shotgun (WGS) entry which is preliminary data.</text>
</comment>
<sequence length="346" mass="39197">MIHDISVEELLQLQKDNNLLPIDVRSPSEYAAATIPGSINIPIFNDEERAEIGTLYKQVNVQAAKERGLEIVSAKLPAFIREFAAIPQQKAVFCWRGGMRSRTSATVLSLMGIKAYRLTGGIRAYRKWVVDQLASYELQAPAIVLNGHTGSGKTEILRQLQQEGYPVLDLEGMAGHRGSVFGHIGYAARNQKTFDALLLQELLQHQQAPYMLFEAESQRIGKVALPEFLLTKKEQGTHLWIDLPMEARIRHIIEDYKPEQHAEACMEAFLRIKERIHTPIAAEIQRHLESSQYEDAVGLLLQYYYDPRYEHTASHYDGDKRVTIQANSVMEAAGRVKEYLAAQQNR</sequence>
<name>A0A268ETN2_9BACL</name>
<dbReference type="AlphaFoldDB" id="A0A268ETN2"/>
<dbReference type="Pfam" id="PF00581">
    <property type="entry name" value="Rhodanese"/>
    <property type="match status" value="1"/>
</dbReference>